<evidence type="ECO:0000313" key="6">
    <source>
        <dbReference type="EMBL" id="MBR7890132.1"/>
    </source>
</evidence>
<keyword evidence="7" id="KW-1185">Reference proteome</keyword>
<dbReference type="Gene3D" id="1.10.287.1120">
    <property type="entry name" value="Bipartite methylase S protein"/>
    <property type="match status" value="2"/>
</dbReference>
<evidence type="ECO:0000256" key="3">
    <source>
        <dbReference type="ARBA" id="ARBA00023125"/>
    </source>
</evidence>
<dbReference type="InterPro" id="IPR044946">
    <property type="entry name" value="Restrct_endonuc_typeI_TRD_sf"/>
</dbReference>
<accession>A0ABS5HF21</accession>
<feature type="domain" description="Type I restriction modification DNA specificity" evidence="5">
    <location>
        <begin position="243"/>
        <end position="402"/>
    </location>
</feature>
<evidence type="ECO:0000259" key="5">
    <source>
        <dbReference type="Pfam" id="PF01420"/>
    </source>
</evidence>
<reference evidence="6 7" key="1">
    <citation type="submission" date="2021-04" db="EMBL/GenBank/DDBJ databases">
        <authorList>
            <person name="Sun C."/>
        </authorList>
    </citation>
    <scope>NUCLEOTIDE SEQUENCE [LARGE SCALE GENOMIC DNA]</scope>
    <source>
        <strain evidence="6 7">A79</strain>
    </source>
</reference>
<proteinExistence type="inferred from homology"/>
<organism evidence="6 7">
    <name type="scientific">Marinomonas vulgaris</name>
    <dbReference type="NCBI Taxonomy" id="2823372"/>
    <lineage>
        <taxon>Bacteria</taxon>
        <taxon>Pseudomonadati</taxon>
        <taxon>Pseudomonadota</taxon>
        <taxon>Gammaproteobacteria</taxon>
        <taxon>Oceanospirillales</taxon>
        <taxon>Oceanospirillaceae</taxon>
        <taxon>Marinomonas</taxon>
    </lineage>
</organism>
<dbReference type="InterPro" id="IPR052021">
    <property type="entry name" value="Type-I_RS_S_subunit"/>
</dbReference>
<dbReference type="Gene3D" id="3.90.220.20">
    <property type="entry name" value="DNA methylase specificity domains"/>
    <property type="match status" value="2"/>
</dbReference>
<dbReference type="EMBL" id="JAGSSV010000030">
    <property type="protein sequence ID" value="MBR7890132.1"/>
    <property type="molecule type" value="Genomic_DNA"/>
</dbReference>
<keyword evidence="3" id="KW-0238">DNA-binding</keyword>
<evidence type="ECO:0000313" key="7">
    <source>
        <dbReference type="Proteomes" id="UP000679722"/>
    </source>
</evidence>
<evidence type="ECO:0000256" key="2">
    <source>
        <dbReference type="ARBA" id="ARBA00022747"/>
    </source>
</evidence>
<gene>
    <name evidence="6" type="ORF">J9B83_14555</name>
</gene>
<dbReference type="InterPro" id="IPR000055">
    <property type="entry name" value="Restrct_endonuc_typeI_TRD"/>
</dbReference>
<dbReference type="SUPFAM" id="SSF116734">
    <property type="entry name" value="DNA methylase specificity domain"/>
    <property type="match status" value="2"/>
</dbReference>
<keyword evidence="6" id="KW-0255">Endonuclease</keyword>
<comment type="similarity">
    <text evidence="1">Belongs to the type-I restriction system S methylase family.</text>
</comment>
<reference evidence="7" key="2">
    <citation type="submission" date="2023-07" db="EMBL/GenBank/DDBJ databases">
        <title>Marinomonas vulgaris A79, complete genome.</title>
        <authorList>
            <person name="Ying J.-J."/>
        </authorList>
    </citation>
    <scope>NUCLEOTIDE SEQUENCE [LARGE SCALE GENOMIC DNA]</scope>
    <source>
        <strain evidence="7">A79</strain>
    </source>
</reference>
<protein>
    <submittedName>
        <fullName evidence="6">Restriction endonuclease subunit S</fullName>
    </submittedName>
</protein>
<dbReference type="CDD" id="cd17262">
    <property type="entry name" value="RMtype1_S_Aco12261I-TRD2-CR2"/>
    <property type="match status" value="1"/>
</dbReference>
<dbReference type="RefSeq" id="WP_211537551.1">
    <property type="nucleotide sequence ID" value="NZ_JAGSSV010000030.1"/>
</dbReference>
<dbReference type="GO" id="GO:0004519">
    <property type="term" value="F:endonuclease activity"/>
    <property type="evidence" value="ECO:0007669"/>
    <property type="project" value="UniProtKB-KW"/>
</dbReference>
<dbReference type="PANTHER" id="PTHR30408:SF12">
    <property type="entry name" value="TYPE I RESTRICTION ENZYME MJAVIII SPECIFICITY SUBUNIT"/>
    <property type="match status" value="1"/>
</dbReference>
<evidence type="ECO:0000256" key="1">
    <source>
        <dbReference type="ARBA" id="ARBA00010923"/>
    </source>
</evidence>
<feature type="domain" description="Type I restriction modification DNA specificity" evidence="5">
    <location>
        <begin position="22"/>
        <end position="178"/>
    </location>
</feature>
<evidence type="ECO:0000256" key="4">
    <source>
        <dbReference type="SAM" id="Coils"/>
    </source>
</evidence>
<keyword evidence="4" id="KW-0175">Coiled coil</keyword>
<dbReference type="Pfam" id="PF01420">
    <property type="entry name" value="Methylase_S"/>
    <property type="match status" value="2"/>
</dbReference>
<comment type="caution">
    <text evidence="6">The sequence shown here is derived from an EMBL/GenBank/DDBJ whole genome shotgun (WGS) entry which is preliminary data.</text>
</comment>
<keyword evidence="2" id="KW-0680">Restriction system</keyword>
<sequence length="425" mass="47825">MTSVEKVTIPEGYKQTEVGVIPEDWVVTTIENVLSITTGNKNTQDKVADGIYPFYVRSQTVERINSYTFDGEGVLTAGDGVGTGKIFHYINGKCDIHQRVYLMHKFSDRLHGYYFYIYFKNNFYDKVMSMTAKSSVDSVRREMIADMYIALPVIKEQTAIANALSDVDNLIAALETLIAKKSAIKTAAMQQLLTGKTRLPGFGNQGDSHLTGSRSMADTTHIKDTDQTATRLGYKQTELGEVPEDWELVELGESVEFLDGLRRPVKSGDRERMRGEYRYYGASGVVDYVNDYLFDGEYILLGEDGENILSRNLPLAFKVTGKFWVNNHAHIMQPNIDFNIDYLASFLECLDYSLLNSGTAQPKLNKQNCLSIKVIKPTKREQAAIATVLSDMDTELDALQQRLSKTQKIKQGMMQELLTGKTRLL</sequence>
<dbReference type="PANTHER" id="PTHR30408">
    <property type="entry name" value="TYPE-1 RESTRICTION ENZYME ECOKI SPECIFICITY PROTEIN"/>
    <property type="match status" value="1"/>
</dbReference>
<dbReference type="Proteomes" id="UP000679722">
    <property type="component" value="Unassembled WGS sequence"/>
</dbReference>
<keyword evidence="6" id="KW-0378">Hydrolase</keyword>
<keyword evidence="6" id="KW-0540">Nuclease</keyword>
<name>A0ABS5HF21_9GAMM</name>
<feature type="coiled-coil region" evidence="4">
    <location>
        <begin position="389"/>
        <end position="416"/>
    </location>
</feature>